<comment type="similarity">
    <text evidence="2">Belongs to the TspO/BZRP family.</text>
</comment>
<protein>
    <recommendedName>
        <fullName evidence="9">TspO and MBR related proteins</fullName>
    </recommendedName>
</protein>
<dbReference type="RefSeq" id="WP_090585951.1">
    <property type="nucleotide sequence ID" value="NZ_FNDT01000006.1"/>
</dbReference>
<evidence type="ECO:0000256" key="3">
    <source>
        <dbReference type="ARBA" id="ARBA00022692"/>
    </source>
</evidence>
<dbReference type="Pfam" id="PF03073">
    <property type="entry name" value="TspO_MBR"/>
    <property type="match status" value="1"/>
</dbReference>
<dbReference type="STRING" id="335973.SAMN04488693_10635"/>
<evidence type="ECO:0000256" key="6">
    <source>
        <dbReference type="SAM" id="Phobius"/>
    </source>
</evidence>
<gene>
    <name evidence="7" type="ORF">SAMN04488693_10635</name>
</gene>
<evidence type="ECO:0008006" key="9">
    <source>
        <dbReference type="Google" id="ProtNLM"/>
    </source>
</evidence>
<evidence type="ECO:0000313" key="8">
    <source>
        <dbReference type="Proteomes" id="UP000199258"/>
    </source>
</evidence>
<dbReference type="InterPro" id="IPR038330">
    <property type="entry name" value="TspO/MBR-related_sf"/>
</dbReference>
<evidence type="ECO:0000256" key="2">
    <source>
        <dbReference type="ARBA" id="ARBA00007524"/>
    </source>
</evidence>
<dbReference type="PANTHER" id="PTHR33802:SF1">
    <property type="entry name" value="XK-RELATED PROTEIN"/>
    <property type="match status" value="1"/>
</dbReference>
<proteinExistence type="inferred from homology"/>
<feature type="transmembrane region" description="Helical" evidence="6">
    <location>
        <begin position="185"/>
        <end position="203"/>
    </location>
</feature>
<dbReference type="Gene3D" id="1.20.1260.100">
    <property type="entry name" value="TspO/MBR protein"/>
    <property type="match status" value="1"/>
</dbReference>
<feature type="transmembrane region" description="Helical" evidence="6">
    <location>
        <begin position="210"/>
        <end position="229"/>
    </location>
</feature>
<dbReference type="EMBL" id="FNDT01000006">
    <property type="protein sequence ID" value="SDI10439.1"/>
    <property type="molecule type" value="Genomic_DNA"/>
</dbReference>
<keyword evidence="5 6" id="KW-0472">Membrane</keyword>
<feature type="transmembrane region" description="Helical" evidence="6">
    <location>
        <begin position="235"/>
        <end position="256"/>
    </location>
</feature>
<evidence type="ECO:0000256" key="5">
    <source>
        <dbReference type="ARBA" id="ARBA00023136"/>
    </source>
</evidence>
<keyword evidence="4 6" id="KW-1133">Transmembrane helix</keyword>
<dbReference type="OrthoDB" id="5189031at2"/>
<dbReference type="Proteomes" id="UP000199258">
    <property type="component" value="Unassembled WGS sequence"/>
</dbReference>
<comment type="subcellular location">
    <subcellularLocation>
        <location evidence="1">Membrane</location>
        <topology evidence="1">Multi-pass membrane protein</topology>
    </subcellularLocation>
</comment>
<reference evidence="7 8" key="1">
    <citation type="submission" date="2016-10" db="EMBL/GenBank/DDBJ databases">
        <authorList>
            <person name="de Groot N.N."/>
        </authorList>
    </citation>
    <scope>NUCLEOTIDE SEQUENCE [LARGE SCALE GENOMIC DNA]</scope>
    <source>
        <strain evidence="7 8">NP_1H</strain>
    </source>
</reference>
<feature type="transmembrane region" description="Helical" evidence="6">
    <location>
        <begin position="57"/>
        <end position="78"/>
    </location>
</feature>
<feature type="transmembrane region" description="Helical" evidence="6">
    <location>
        <begin position="90"/>
        <end position="106"/>
    </location>
</feature>
<feature type="transmembrane region" description="Helical" evidence="6">
    <location>
        <begin position="155"/>
        <end position="179"/>
    </location>
</feature>
<evidence type="ECO:0000256" key="4">
    <source>
        <dbReference type="ARBA" id="ARBA00022989"/>
    </source>
</evidence>
<evidence type="ECO:0000256" key="1">
    <source>
        <dbReference type="ARBA" id="ARBA00004141"/>
    </source>
</evidence>
<keyword evidence="3 6" id="KW-0812">Transmembrane</keyword>
<sequence>MVGMTSDAVRQAGVTAAFILCVVGSAIGSGAFGGTPIDQAAGGALSADATLLAPAGPAFGIWSVIYAGLGAYTVYQWFPSQRASHRQRRLGWWVAASMLLNAAWILSVQAGLLAVSVLIILALLAVLSAAFVIYTSQAPVTAADGVVTDGTLGLYLGWVCVAVCANITAALVAAGFAGFGVAPELWAAAILAVVAVVAVFLALRGNGRLAVAAAICWGLAWIVVGRAAGAPESTTTAVTAGLAAAAIVLATVAVRLRRRSHPGA</sequence>
<feature type="transmembrane region" description="Helical" evidence="6">
    <location>
        <begin position="112"/>
        <end position="134"/>
    </location>
</feature>
<dbReference type="AlphaFoldDB" id="A0A1G8HUV3"/>
<dbReference type="PANTHER" id="PTHR33802">
    <property type="entry name" value="SI:CH211-161H7.5-RELATED"/>
    <property type="match status" value="1"/>
</dbReference>
<name>A0A1G8HUV3_9MICC</name>
<dbReference type="InterPro" id="IPR004307">
    <property type="entry name" value="TspO_MBR"/>
</dbReference>
<evidence type="ECO:0000313" key="7">
    <source>
        <dbReference type="EMBL" id="SDI10439.1"/>
    </source>
</evidence>
<organism evidence="7 8">
    <name type="scientific">Arthrobacter subterraneus</name>
    <dbReference type="NCBI Taxonomy" id="335973"/>
    <lineage>
        <taxon>Bacteria</taxon>
        <taxon>Bacillati</taxon>
        <taxon>Actinomycetota</taxon>
        <taxon>Actinomycetes</taxon>
        <taxon>Micrococcales</taxon>
        <taxon>Micrococcaceae</taxon>
        <taxon>Arthrobacter</taxon>
    </lineage>
</organism>
<accession>A0A1G8HUV3</accession>
<keyword evidence="8" id="KW-1185">Reference proteome</keyword>